<dbReference type="EMBL" id="JAUFQS010000003">
    <property type="protein sequence ID" value="MDN3686647.1"/>
    <property type="molecule type" value="Genomic_DNA"/>
</dbReference>
<dbReference type="SUPFAM" id="SSF50630">
    <property type="entry name" value="Acid proteases"/>
    <property type="match status" value="1"/>
</dbReference>
<evidence type="ECO:0000313" key="3">
    <source>
        <dbReference type="Proteomes" id="UP001236663"/>
    </source>
</evidence>
<proteinExistence type="predicted"/>
<organism evidence="2 3">
    <name type="scientific">Cyclobacterium jeungdonense</name>
    <dbReference type="NCBI Taxonomy" id="708087"/>
    <lineage>
        <taxon>Bacteria</taxon>
        <taxon>Pseudomonadati</taxon>
        <taxon>Bacteroidota</taxon>
        <taxon>Cytophagia</taxon>
        <taxon>Cytophagales</taxon>
        <taxon>Cyclobacteriaceae</taxon>
        <taxon>Cyclobacterium</taxon>
    </lineage>
</organism>
<dbReference type="InterPro" id="IPR021109">
    <property type="entry name" value="Peptidase_aspartic_dom_sf"/>
</dbReference>
<accession>A0ABT8C3I3</accession>
<evidence type="ECO:0000259" key="1">
    <source>
        <dbReference type="Pfam" id="PF05618"/>
    </source>
</evidence>
<dbReference type="RefSeq" id="WP_163384798.1">
    <property type="nucleotide sequence ID" value="NZ_JAUFQS010000003.1"/>
</dbReference>
<protein>
    <submittedName>
        <fullName evidence="2">RimK/LysX family protein</fullName>
    </submittedName>
</protein>
<gene>
    <name evidence="2" type="ORF">QWZ15_02290</name>
</gene>
<comment type="caution">
    <text evidence="2">The sequence shown here is derived from an EMBL/GenBank/DDBJ whole genome shotgun (WGS) entry which is preliminary data.</text>
</comment>
<keyword evidence="3" id="KW-1185">Reference proteome</keyword>
<dbReference type="PANTHER" id="PTHR38037:SF2">
    <property type="entry name" value="ATP-DEPENDENT ZINC PROTEASE DOMAIN-CONTAINING PROTEIN-RELATED"/>
    <property type="match status" value="1"/>
</dbReference>
<evidence type="ECO:0000313" key="2">
    <source>
        <dbReference type="EMBL" id="MDN3686647.1"/>
    </source>
</evidence>
<dbReference type="PANTHER" id="PTHR38037">
    <property type="entry name" value="ZN_PROTEASE DOMAIN-CONTAINING PROTEIN"/>
    <property type="match status" value="1"/>
</dbReference>
<dbReference type="InterPro" id="IPR008503">
    <property type="entry name" value="Asp_endopeptidase"/>
</dbReference>
<name>A0ABT8C3I3_9BACT</name>
<dbReference type="Proteomes" id="UP001236663">
    <property type="component" value="Unassembled WGS sequence"/>
</dbReference>
<dbReference type="Pfam" id="PF05618">
    <property type="entry name" value="Zn_protease"/>
    <property type="match status" value="1"/>
</dbReference>
<dbReference type="Gene3D" id="2.40.70.10">
    <property type="entry name" value="Acid Proteases"/>
    <property type="match status" value="1"/>
</dbReference>
<reference evidence="3" key="1">
    <citation type="journal article" date="2019" name="Int. J. Syst. Evol. Microbiol.">
        <title>The Global Catalogue of Microorganisms (GCM) 10K type strain sequencing project: providing services to taxonomists for standard genome sequencing and annotation.</title>
        <authorList>
            <consortium name="The Broad Institute Genomics Platform"/>
            <consortium name="The Broad Institute Genome Sequencing Center for Infectious Disease"/>
            <person name="Wu L."/>
            <person name="Ma J."/>
        </authorList>
    </citation>
    <scope>NUCLEOTIDE SEQUENCE [LARGE SCALE GENOMIC DNA]</scope>
    <source>
        <strain evidence="3">CECT 7706</strain>
    </source>
</reference>
<sequence length="149" mass="16678">MEKSIIGRKETVRLPDWDIEKITAKVDTGAYNCTIHASAVKEIQKEGQNLLEFVLLAPADPAYTGKKIHASKYKVKKVKNSFGQMEKRYLVLTTLSLGVRTFSAAFTLSERSKMKHAVLLGRKILKGRYLVDVEKTFLAGEPIINGKLP</sequence>
<feature type="domain" description="Retropepsin-like aspartic endopeptidase" evidence="1">
    <location>
        <begin position="5"/>
        <end position="140"/>
    </location>
</feature>